<dbReference type="AlphaFoldDB" id="A0AAN9V620"/>
<keyword evidence="2" id="KW-0812">Transmembrane</keyword>
<dbReference type="EMBL" id="JAZDUA010000553">
    <property type="protein sequence ID" value="KAK7791177.1"/>
    <property type="molecule type" value="Genomic_DNA"/>
</dbReference>
<protein>
    <submittedName>
        <fullName evidence="3">Uncharacterized protein</fullName>
    </submittedName>
</protein>
<comment type="caution">
    <text evidence="3">The sequence shown here is derived from an EMBL/GenBank/DDBJ whole genome shotgun (WGS) entry which is preliminary data.</text>
</comment>
<accession>A0AAN9V620</accession>
<feature type="compositionally biased region" description="Low complexity" evidence="1">
    <location>
        <begin position="263"/>
        <end position="277"/>
    </location>
</feature>
<name>A0AAN9V620_9ORTH</name>
<feature type="region of interest" description="Disordered" evidence="1">
    <location>
        <begin position="193"/>
        <end position="277"/>
    </location>
</feature>
<keyword evidence="2" id="KW-0472">Membrane</keyword>
<organism evidence="3 4">
    <name type="scientific">Gryllus longicercus</name>
    <dbReference type="NCBI Taxonomy" id="2509291"/>
    <lineage>
        <taxon>Eukaryota</taxon>
        <taxon>Metazoa</taxon>
        <taxon>Ecdysozoa</taxon>
        <taxon>Arthropoda</taxon>
        <taxon>Hexapoda</taxon>
        <taxon>Insecta</taxon>
        <taxon>Pterygota</taxon>
        <taxon>Neoptera</taxon>
        <taxon>Polyneoptera</taxon>
        <taxon>Orthoptera</taxon>
        <taxon>Ensifera</taxon>
        <taxon>Gryllidea</taxon>
        <taxon>Grylloidea</taxon>
        <taxon>Gryllidae</taxon>
        <taxon>Gryllinae</taxon>
        <taxon>Gryllus</taxon>
    </lineage>
</organism>
<feature type="transmembrane region" description="Helical" evidence="2">
    <location>
        <begin position="106"/>
        <end position="131"/>
    </location>
</feature>
<evidence type="ECO:0000256" key="1">
    <source>
        <dbReference type="SAM" id="MobiDB-lite"/>
    </source>
</evidence>
<evidence type="ECO:0000256" key="2">
    <source>
        <dbReference type="SAM" id="Phobius"/>
    </source>
</evidence>
<sequence length="277" mass="28637">MGSAPQVRAAAGAVLSVTVVSLALGTTLVALLLAPVVRAAQSGETDPSSREDGDDPGSPDEDCCLLDREICNEPCRFPNDICGCCAPSHEVNKPPPRCHRGPPDNAFYLVAQIALGAALVVAITALVSIVLRTCNGRRRSEERPQFRPASASATSLDVYVRDRLHDCPPSYDEISWEKPPSYANLPVIEGAAEAPDRREIPSSAPSVSDTSEPAGAASPPAYPGIVFTISQHVEQAPLPPPRAEAGAALGGGAAACTEESSKDAAPAAAAQKPTTDA</sequence>
<dbReference type="Proteomes" id="UP001378592">
    <property type="component" value="Unassembled WGS sequence"/>
</dbReference>
<reference evidence="3 4" key="1">
    <citation type="submission" date="2024-03" db="EMBL/GenBank/DDBJ databases">
        <title>The genome assembly and annotation of the cricket Gryllus longicercus Weissman &amp; Gray.</title>
        <authorList>
            <person name="Szrajer S."/>
            <person name="Gray D."/>
            <person name="Ylla G."/>
        </authorList>
    </citation>
    <scope>NUCLEOTIDE SEQUENCE [LARGE SCALE GENOMIC DNA]</scope>
    <source>
        <strain evidence="3">DAG 2021-001</strain>
        <tissue evidence="3">Whole body minus gut</tissue>
    </source>
</reference>
<gene>
    <name evidence="3" type="ORF">R5R35_005384</name>
</gene>
<evidence type="ECO:0000313" key="3">
    <source>
        <dbReference type="EMBL" id="KAK7791177.1"/>
    </source>
</evidence>
<keyword evidence="2" id="KW-1133">Transmembrane helix</keyword>
<keyword evidence="4" id="KW-1185">Reference proteome</keyword>
<proteinExistence type="predicted"/>
<evidence type="ECO:0000313" key="4">
    <source>
        <dbReference type="Proteomes" id="UP001378592"/>
    </source>
</evidence>